<gene>
    <name evidence="1" type="ORF">IQ276_25330</name>
</gene>
<sequence length="75" mass="8535">MTFLEVDLSGRIQESGVRIQNKEFMDFQQINYSILWGGCLASFGVWAGKMPTPQEVVEYFLLVGLLCNKLQSMLD</sequence>
<evidence type="ECO:0000313" key="1">
    <source>
        <dbReference type="EMBL" id="MBE9025627.1"/>
    </source>
</evidence>
<keyword evidence="2" id="KW-1185">Reference proteome</keyword>
<dbReference type="RefSeq" id="WP_190881794.1">
    <property type="nucleotide sequence ID" value="NZ_JADEXS020000001.1"/>
</dbReference>
<accession>A0A8J7AH84</accession>
<protein>
    <submittedName>
        <fullName evidence="1">Uncharacterized protein</fullName>
    </submittedName>
</protein>
<evidence type="ECO:0000313" key="2">
    <source>
        <dbReference type="Proteomes" id="UP000622533"/>
    </source>
</evidence>
<name>A0A8J7AH84_DESMC</name>
<dbReference type="Proteomes" id="UP000622533">
    <property type="component" value="Unassembled WGS sequence"/>
</dbReference>
<organism evidence="1 2">
    <name type="scientific">Desmonostoc muscorum LEGE 12446</name>
    <dbReference type="NCBI Taxonomy" id="1828758"/>
    <lineage>
        <taxon>Bacteria</taxon>
        <taxon>Bacillati</taxon>
        <taxon>Cyanobacteriota</taxon>
        <taxon>Cyanophyceae</taxon>
        <taxon>Nostocales</taxon>
        <taxon>Nostocaceae</taxon>
        <taxon>Desmonostoc</taxon>
    </lineage>
</organism>
<reference evidence="1" key="1">
    <citation type="submission" date="2020-10" db="EMBL/GenBank/DDBJ databases">
        <authorList>
            <person name="Castelo-Branco R."/>
            <person name="Eusebio N."/>
            <person name="Adriana R."/>
            <person name="Vieira A."/>
            <person name="Brugerolle De Fraissinette N."/>
            <person name="Rezende De Castro R."/>
            <person name="Schneider M.P."/>
            <person name="Vasconcelos V."/>
            <person name="Leao P.N."/>
        </authorList>
    </citation>
    <scope>NUCLEOTIDE SEQUENCE</scope>
    <source>
        <strain evidence="1">LEGE 12446</strain>
    </source>
</reference>
<proteinExistence type="predicted"/>
<dbReference type="AlphaFoldDB" id="A0A8J7AH84"/>
<comment type="caution">
    <text evidence="1">The sequence shown here is derived from an EMBL/GenBank/DDBJ whole genome shotgun (WGS) entry which is preliminary data.</text>
</comment>
<dbReference type="EMBL" id="JADEXS010000447">
    <property type="protein sequence ID" value="MBE9025627.1"/>
    <property type="molecule type" value="Genomic_DNA"/>
</dbReference>